<evidence type="ECO:0000313" key="2">
    <source>
        <dbReference type="EMBL" id="PON69907.1"/>
    </source>
</evidence>
<evidence type="ECO:0000313" key="3">
    <source>
        <dbReference type="Proteomes" id="UP000237105"/>
    </source>
</evidence>
<reference evidence="3" key="1">
    <citation type="submission" date="2016-06" db="EMBL/GenBank/DDBJ databases">
        <title>Parallel loss of symbiosis genes in relatives of nitrogen-fixing non-legume Parasponia.</title>
        <authorList>
            <person name="Van Velzen R."/>
            <person name="Holmer R."/>
            <person name="Bu F."/>
            <person name="Rutten L."/>
            <person name="Van Zeijl A."/>
            <person name="Liu W."/>
            <person name="Santuari L."/>
            <person name="Cao Q."/>
            <person name="Sharma T."/>
            <person name="Shen D."/>
            <person name="Roswanjaya Y."/>
            <person name="Wardhani T."/>
            <person name="Kalhor M.S."/>
            <person name="Jansen J."/>
            <person name="Van den Hoogen J."/>
            <person name="Gungor B."/>
            <person name="Hartog M."/>
            <person name="Hontelez J."/>
            <person name="Verver J."/>
            <person name="Yang W.-C."/>
            <person name="Schijlen E."/>
            <person name="Repin R."/>
            <person name="Schilthuizen M."/>
            <person name="Schranz E."/>
            <person name="Heidstra R."/>
            <person name="Miyata K."/>
            <person name="Fedorova E."/>
            <person name="Kohlen W."/>
            <person name="Bisseling T."/>
            <person name="Smit S."/>
            <person name="Geurts R."/>
        </authorList>
    </citation>
    <scope>NUCLEOTIDE SEQUENCE [LARGE SCALE GENOMIC DNA]</scope>
    <source>
        <strain evidence="3">cv. WU1-14</strain>
    </source>
</reference>
<feature type="region of interest" description="Disordered" evidence="1">
    <location>
        <begin position="1"/>
        <end position="32"/>
    </location>
</feature>
<accession>A0A2P5D9D8</accession>
<evidence type="ECO:0000256" key="1">
    <source>
        <dbReference type="SAM" id="MobiDB-lite"/>
    </source>
</evidence>
<organism evidence="2 3">
    <name type="scientific">Parasponia andersonii</name>
    <name type="common">Sponia andersonii</name>
    <dbReference type="NCBI Taxonomy" id="3476"/>
    <lineage>
        <taxon>Eukaryota</taxon>
        <taxon>Viridiplantae</taxon>
        <taxon>Streptophyta</taxon>
        <taxon>Embryophyta</taxon>
        <taxon>Tracheophyta</taxon>
        <taxon>Spermatophyta</taxon>
        <taxon>Magnoliopsida</taxon>
        <taxon>eudicotyledons</taxon>
        <taxon>Gunneridae</taxon>
        <taxon>Pentapetalae</taxon>
        <taxon>rosids</taxon>
        <taxon>fabids</taxon>
        <taxon>Rosales</taxon>
        <taxon>Cannabaceae</taxon>
        <taxon>Parasponia</taxon>
    </lineage>
</organism>
<keyword evidence="3" id="KW-1185">Reference proteome</keyword>
<feature type="non-terminal residue" evidence="2">
    <location>
        <position position="70"/>
    </location>
</feature>
<protein>
    <submittedName>
        <fullName evidence="2">Uncharacterized protein</fullName>
    </submittedName>
</protein>
<name>A0A2P5D9D8_PARAD</name>
<dbReference type="Proteomes" id="UP000237105">
    <property type="component" value="Unassembled WGS sequence"/>
</dbReference>
<comment type="caution">
    <text evidence="2">The sequence shown here is derived from an EMBL/GenBank/DDBJ whole genome shotgun (WGS) entry which is preliminary data.</text>
</comment>
<dbReference type="AlphaFoldDB" id="A0A2P5D9D8"/>
<proteinExistence type="predicted"/>
<gene>
    <name evidence="2" type="ORF">PanWU01x14_083710</name>
</gene>
<dbReference type="EMBL" id="JXTB01000053">
    <property type="protein sequence ID" value="PON69907.1"/>
    <property type="molecule type" value="Genomic_DNA"/>
</dbReference>
<sequence length="70" mass="7696">PLRRPATASCRRSSFGHRWSSPSPRNDASLPDEAPLARTSCIGACDHRKTAKNTIACFARGNRFRPPFAV</sequence>
<feature type="non-terminal residue" evidence="2">
    <location>
        <position position="1"/>
    </location>
</feature>